<keyword evidence="3 4" id="KW-0418">Kinase</keyword>
<dbReference type="InParanoid" id="S2J679"/>
<feature type="compositionally biased region" description="Low complexity" evidence="5">
    <location>
        <begin position="105"/>
        <end position="119"/>
    </location>
</feature>
<dbReference type="VEuPathDB" id="FungiDB:HMPREF1544_08069"/>
<dbReference type="GO" id="GO:0046854">
    <property type="term" value="P:phosphatidylinositol phosphate biosynthetic process"/>
    <property type="evidence" value="ECO:0007669"/>
    <property type="project" value="TreeGrafter"/>
</dbReference>
<dbReference type="OrthoDB" id="2573163at2759"/>
<dbReference type="Proteomes" id="UP000014254">
    <property type="component" value="Unassembled WGS sequence"/>
</dbReference>
<dbReference type="InterPro" id="IPR038286">
    <property type="entry name" value="IPK_sf"/>
</dbReference>
<evidence type="ECO:0000256" key="1">
    <source>
        <dbReference type="ARBA" id="ARBA00007374"/>
    </source>
</evidence>
<dbReference type="GO" id="GO:0005634">
    <property type="term" value="C:nucleus"/>
    <property type="evidence" value="ECO:0007669"/>
    <property type="project" value="TreeGrafter"/>
</dbReference>
<evidence type="ECO:0000256" key="5">
    <source>
        <dbReference type="SAM" id="MobiDB-lite"/>
    </source>
</evidence>
<evidence type="ECO:0000256" key="2">
    <source>
        <dbReference type="ARBA" id="ARBA00022679"/>
    </source>
</evidence>
<dbReference type="PANTHER" id="PTHR12400">
    <property type="entry name" value="INOSITOL POLYPHOSPHATE KINASE"/>
    <property type="match status" value="1"/>
</dbReference>
<dbReference type="GO" id="GO:0005737">
    <property type="term" value="C:cytoplasm"/>
    <property type="evidence" value="ECO:0007669"/>
    <property type="project" value="TreeGrafter"/>
</dbReference>
<keyword evidence="2 4" id="KW-0808">Transferase</keyword>
<evidence type="ECO:0000313" key="7">
    <source>
        <dbReference type="Proteomes" id="UP000014254"/>
    </source>
</evidence>
<gene>
    <name evidence="6" type="ORF">HMPREF1544_08069</name>
</gene>
<dbReference type="GO" id="GO:0032958">
    <property type="term" value="P:inositol phosphate biosynthetic process"/>
    <property type="evidence" value="ECO:0007669"/>
    <property type="project" value="InterPro"/>
</dbReference>
<feature type="region of interest" description="Disordered" evidence="5">
    <location>
        <begin position="105"/>
        <end position="129"/>
    </location>
</feature>
<accession>S2J679</accession>
<sequence>MKDSTPIENQAQQQPKKLELLPLKHKAGGHVAMFRLSNGPLCKAIKSNEHSFYKDLLRHGGLNSFLPRYMGVIHVSYQNGYPEIALESDRKRLCQFQKQNKVSKSQYSSANGSSSGCGSDDSDKDGTKDGEAFMVMDDMTLGLKKPCILDLKMGVRQHGVYVSAGKMASQKFKCEQSTSGKLGVRVCGMQVYQLDKHAYDIQDKYVGRTLTPESFRDTVYHFLHNGIKLLIEFIPVLIERLTKLYIEIEKMIGYRFYGSSLLIVYDALNVNSSIAMKLIDFTHCITSKEIEENQDIMTYPPERGSRCPDDGFLQGIASLIEILKDIYNKEK</sequence>
<dbReference type="eggNOG" id="KOG1620">
    <property type="taxonomic scope" value="Eukaryota"/>
</dbReference>
<dbReference type="OMA" id="VYQADTG"/>
<organism evidence="6 7">
    <name type="scientific">Mucor circinelloides f. circinelloides (strain 1006PhL)</name>
    <name type="common">Mucormycosis agent</name>
    <name type="synonym">Calyptromyces circinelloides</name>
    <dbReference type="NCBI Taxonomy" id="1220926"/>
    <lineage>
        <taxon>Eukaryota</taxon>
        <taxon>Fungi</taxon>
        <taxon>Fungi incertae sedis</taxon>
        <taxon>Mucoromycota</taxon>
        <taxon>Mucoromycotina</taxon>
        <taxon>Mucoromycetes</taxon>
        <taxon>Mucorales</taxon>
        <taxon>Mucorineae</taxon>
        <taxon>Mucoraceae</taxon>
        <taxon>Mucor</taxon>
    </lineage>
</organism>
<dbReference type="STRING" id="1220926.S2J679"/>
<proteinExistence type="inferred from homology"/>
<dbReference type="InterPro" id="IPR005522">
    <property type="entry name" value="IPK"/>
</dbReference>
<evidence type="ECO:0000256" key="4">
    <source>
        <dbReference type="RuleBase" id="RU363090"/>
    </source>
</evidence>
<dbReference type="SUPFAM" id="SSF56104">
    <property type="entry name" value="SAICAR synthase-like"/>
    <property type="match status" value="1"/>
</dbReference>
<evidence type="ECO:0000313" key="6">
    <source>
        <dbReference type="EMBL" id="EPB85174.1"/>
    </source>
</evidence>
<protein>
    <recommendedName>
        <fullName evidence="4">Kinase</fullName>
        <ecNumber evidence="4">2.7.-.-</ecNumber>
    </recommendedName>
</protein>
<dbReference type="GO" id="GO:0008440">
    <property type="term" value="F:inositol-1,4,5-trisphosphate 3-kinase activity"/>
    <property type="evidence" value="ECO:0007669"/>
    <property type="project" value="TreeGrafter"/>
</dbReference>
<dbReference type="PANTHER" id="PTHR12400:SF21">
    <property type="entry name" value="KINASE"/>
    <property type="match status" value="1"/>
</dbReference>
<dbReference type="Pfam" id="PF03770">
    <property type="entry name" value="IPK"/>
    <property type="match status" value="1"/>
</dbReference>
<name>S2J679_MUCC1</name>
<keyword evidence="7" id="KW-1185">Reference proteome</keyword>
<dbReference type="EC" id="2.7.-.-" evidence="4"/>
<dbReference type="GO" id="GO:0000824">
    <property type="term" value="F:inositol-1,4,5,6-tetrakisphosphate 3-kinase activity"/>
    <property type="evidence" value="ECO:0007669"/>
    <property type="project" value="TreeGrafter"/>
</dbReference>
<reference evidence="7" key="1">
    <citation type="submission" date="2013-05" db="EMBL/GenBank/DDBJ databases">
        <title>The Genome sequence of Mucor circinelloides f. circinelloides 1006PhL.</title>
        <authorList>
            <consortium name="The Broad Institute Genomics Platform"/>
            <person name="Cuomo C."/>
            <person name="Earl A."/>
            <person name="Findley K."/>
            <person name="Lee S.C."/>
            <person name="Walker B."/>
            <person name="Young S."/>
            <person name="Zeng Q."/>
            <person name="Gargeya S."/>
            <person name="Fitzgerald M."/>
            <person name="Haas B."/>
            <person name="Abouelleil A."/>
            <person name="Allen A.W."/>
            <person name="Alvarado L."/>
            <person name="Arachchi H.M."/>
            <person name="Berlin A.M."/>
            <person name="Chapman S.B."/>
            <person name="Gainer-Dewar J."/>
            <person name="Goldberg J."/>
            <person name="Griggs A."/>
            <person name="Gujja S."/>
            <person name="Hansen M."/>
            <person name="Howarth C."/>
            <person name="Imamovic A."/>
            <person name="Ireland A."/>
            <person name="Larimer J."/>
            <person name="McCowan C."/>
            <person name="Murphy C."/>
            <person name="Pearson M."/>
            <person name="Poon T.W."/>
            <person name="Priest M."/>
            <person name="Roberts A."/>
            <person name="Saif S."/>
            <person name="Shea T."/>
            <person name="Sisk P."/>
            <person name="Sykes S."/>
            <person name="Wortman J."/>
            <person name="Nusbaum C."/>
            <person name="Birren B."/>
        </authorList>
    </citation>
    <scope>NUCLEOTIDE SEQUENCE [LARGE SCALE GENOMIC DNA]</scope>
    <source>
        <strain evidence="7">1006PhL</strain>
    </source>
</reference>
<dbReference type="AlphaFoldDB" id="S2J679"/>
<comment type="similarity">
    <text evidence="1 4">Belongs to the inositol phosphokinase (IPK) family.</text>
</comment>
<dbReference type="Gene3D" id="3.30.470.160">
    <property type="entry name" value="Inositol polyphosphate kinase"/>
    <property type="match status" value="1"/>
</dbReference>
<dbReference type="EMBL" id="KE124019">
    <property type="protein sequence ID" value="EPB85174.1"/>
    <property type="molecule type" value="Genomic_DNA"/>
</dbReference>
<evidence type="ECO:0000256" key="3">
    <source>
        <dbReference type="ARBA" id="ARBA00022777"/>
    </source>
</evidence>